<dbReference type="EMBL" id="MG757157">
    <property type="protein sequence ID" value="AVD99815.1"/>
    <property type="molecule type" value="Genomic_DNA"/>
</dbReference>
<evidence type="ECO:0000313" key="2">
    <source>
        <dbReference type="Proteomes" id="UP000240601"/>
    </source>
</evidence>
<dbReference type="Proteomes" id="UP000240601">
    <property type="component" value="Segment"/>
</dbReference>
<accession>A0A2L1IXD4</accession>
<reference evidence="1 2" key="1">
    <citation type="submission" date="2018-01" db="EMBL/GenBank/DDBJ databases">
        <authorList>
            <person name="Freeman E."/>
            <person name="St-Pierre M."/>
            <person name="Tero B."/>
            <person name="Wilson B."/>
            <person name="King B."/>
            <person name="Molloy S.D."/>
            <person name="Garlena R.A."/>
            <person name="Russell D.A."/>
            <person name="Pope W.H."/>
            <person name="Jacobs-Sera D."/>
            <person name="Hendrix R.W."/>
            <person name="Hatfull G.F."/>
        </authorList>
    </citation>
    <scope>NUCLEOTIDE SEQUENCE [LARGE SCALE GENOMIC DNA]</scope>
</reference>
<organism evidence="1 2">
    <name type="scientific">Gordonia phage Flapper</name>
    <dbReference type="NCBI Taxonomy" id="2079415"/>
    <lineage>
        <taxon>Viruses</taxon>
        <taxon>Duplodnaviria</taxon>
        <taxon>Heunggongvirae</taxon>
        <taxon>Uroviricota</taxon>
        <taxon>Caudoviricetes</taxon>
        <taxon>Zierdtviridae</taxon>
        <taxon>Emilbogenvirinae</taxon>
        <taxon>Gruunavirus</taxon>
        <taxon>Gruunavirus flapper</taxon>
    </lineage>
</organism>
<gene>
    <name evidence="1" type="ORF">SEA_FLAPPER_72</name>
</gene>
<proteinExistence type="predicted"/>
<name>A0A2L1IXD4_9CAUD</name>
<evidence type="ECO:0000313" key="1">
    <source>
        <dbReference type="EMBL" id="AVD99815.1"/>
    </source>
</evidence>
<sequence length="58" mass="6557">MNRAERRASRRCKHPRTQVKYLRTNPATVNGEPAGVVHLGVRVCLDCGRENPTPVRMT</sequence>
<protein>
    <submittedName>
        <fullName evidence="1">Uncharacterized protein</fullName>
    </submittedName>
</protein>
<keyword evidence="2" id="KW-1185">Reference proteome</keyword>